<keyword evidence="3" id="KW-1185">Reference proteome</keyword>
<dbReference type="InterPro" id="IPR015406">
    <property type="entry name" value="GpJ_CSF"/>
</dbReference>
<reference evidence="2 3" key="1">
    <citation type="journal article" date="2013" name="Genome Announc.">
        <title>Draft Genome Sequence of a Hexachlorocyclohexane-Degrading Bacterium, Sphingobium baderi Strain LL03T.</title>
        <authorList>
            <person name="Kaur J."/>
            <person name="Verma H."/>
            <person name="Tripathi C."/>
            <person name="Khurana J.P."/>
            <person name="Lal R."/>
        </authorList>
    </citation>
    <scope>NUCLEOTIDE SEQUENCE [LARGE SCALE GENOMIC DNA]</scope>
    <source>
        <strain evidence="2 3">LL03</strain>
    </source>
</reference>
<evidence type="ECO:0000313" key="3">
    <source>
        <dbReference type="Proteomes" id="UP000015524"/>
    </source>
</evidence>
<dbReference type="Gene3D" id="1.20.5.340">
    <property type="match status" value="2"/>
</dbReference>
<feature type="domain" description="Tip attachment protein J central straight fiber" evidence="1">
    <location>
        <begin position="1225"/>
        <end position="1324"/>
    </location>
</feature>
<dbReference type="eggNOG" id="COG4733">
    <property type="taxonomic scope" value="Bacteria"/>
</dbReference>
<evidence type="ECO:0000313" key="2">
    <source>
        <dbReference type="EMBL" id="EQA96860.1"/>
    </source>
</evidence>
<name>T0FZR8_9SPHN</name>
<comment type="caution">
    <text evidence="2">The sequence shown here is derived from an EMBL/GenBank/DDBJ whole genome shotgun (WGS) entry which is preliminary data.</text>
</comment>
<protein>
    <recommendedName>
        <fullName evidence="1">Tip attachment protein J central straight fiber domain-containing protein</fullName>
    </recommendedName>
</protein>
<accession>T0FZR8</accession>
<organism evidence="2 3">
    <name type="scientific">Sphingobium baderi LL03</name>
    <dbReference type="NCBI Taxonomy" id="1114964"/>
    <lineage>
        <taxon>Bacteria</taxon>
        <taxon>Pseudomonadati</taxon>
        <taxon>Pseudomonadota</taxon>
        <taxon>Alphaproteobacteria</taxon>
        <taxon>Sphingomonadales</taxon>
        <taxon>Sphingomonadaceae</taxon>
        <taxon>Sphingobium</taxon>
    </lineage>
</organism>
<dbReference type="EMBL" id="ATIB01000088">
    <property type="protein sequence ID" value="EQA96860.1"/>
    <property type="molecule type" value="Genomic_DNA"/>
</dbReference>
<dbReference type="OrthoDB" id="7172230at2"/>
<evidence type="ECO:0000259" key="1">
    <source>
        <dbReference type="Pfam" id="PF09327"/>
    </source>
</evidence>
<gene>
    <name evidence="2" type="ORF">L485_22530</name>
</gene>
<sequence>MSKVLRTAAMVVGAVALVATGIGAAAGAGILGAGATGAAGTVAGISVGTISAVGTYGALAAGALSMAAGATAPGYSAEGNPTTFTTNPQSGLPYAIGRTRMSGLRIYAKTYDGFKIQSKDDILAFVALLSIAGPIHSIEKFTADNEVVTFDASGNASGRFHDYMGQKLSLGPSSGPALALSFGGKTFPGWTANHKLSGIAHAQWALRFDTDGELYGAGAPEPAWVGKWVKAYDPRKDSTHPGGSGSHRALDESTYEWTDNPGLHALTWALGRWSNGKRVCGIGAPVSTIRVADFVECANVCEANGWKVGGVEWTTDSKWDTLKRMLQAGGAVPTQTGAMIGCLVSTPRTAIATIESRHLHDGLSIAASKSRRDRFNSVIPRYVDEDSDWAVVPGKVVSEPAYVTADKGQRTKEIDFPLVQVFSGDEATQPGQLAAYAIVNSREAGPFTWTTGPEWIGLKTGDVIYLNVPEEGLSNQPVLITRRSPDPSTGKVSFAGETETYSKHAYALGQSTTPPPPFSLSAPDLKPAAPVETAWSVSGTTSGEGFPALIVTGESELPSADAIVIDYRLSGTGDWKNSAIVSAVEPVSHVIAPLESETAYDVRIGYRVGTIVGNFTIFSNVTTGLGKITEIEGSISDIDADLAQLDADTAQALIDIAAAQATITSMQSDAAAMQAALTTAQGQITAQGAAILANANDIATVQSTVASQGAAITTLQQTATDLTGSIATLTTTITASMQGSDNLLTNTDLATGSAGYASASGSGIDAITFSWDSGSALKPGGENCLLINQASATAAGWAEYRQTIAVEVGKRYELSVWAAAARCTVSVTQAFFDSAGAVIGSTGSTTYTPAGGGLSLDNYSRIFRVSGDAPAGAVTMRISLRKNATNSGSDSWARFLRPQVVETFAGAPSPRAFSHGTGKASIVQNATAISTLDGQYAALSTTVGVQGASITGLQSASSTQAGQIATIQTGLSTANANISTNSSAITGLNSSVASINSTLAAQGASITTMQSAITTLEGSTATLTTQVRSGGNANLIPNPGPTNGTTGWTNISASTLGVGTASGGIGAYFRLSTSTLTRMWASFTGIPVGSNVPLCLAASCALTGTGATEYRLVIICRNSSGADVGRINGPITPAHSYDYSGAKRLETACIGQSASGTASVDVFMEVWGNGSSMNFDFQRVKLERSAYTTPYSDEAAVSQSFETLSTLTTQYASLSSTVSTQGVTITSQQTAITTLNNNVTTLFGRWGVEIDVNGYVSGVTMNNNGSRSNFIIRADRFAITSSAGAGTAYPFEVISGVTYIKTAVIKDLSVDTIKIAGNAVTKPYFAATASDLSLSSGVLTTILTLSVTKTISDSVVNVTANIRLYSPDDIRGTAYLYEGTTQLDSIQVYINGAGRVLYIPLSFSFVDNRTTTGSKSYSLRFAVVDTPSYTEVVTAMSGSNLSIVEMKR</sequence>
<proteinExistence type="predicted"/>
<dbReference type="Gene3D" id="2.60.120.260">
    <property type="entry name" value="Galactose-binding domain-like"/>
    <property type="match status" value="1"/>
</dbReference>
<dbReference type="Proteomes" id="UP000015524">
    <property type="component" value="Unassembled WGS sequence"/>
</dbReference>
<dbReference type="Pfam" id="PF09327">
    <property type="entry name" value="Phage_Tail_Tip"/>
    <property type="match status" value="1"/>
</dbReference>
<dbReference type="PATRIC" id="fig|1114964.3.peg.4420"/>
<dbReference type="RefSeq" id="WP_021247029.1">
    <property type="nucleotide sequence ID" value="NZ_ATIB01000088.1"/>
</dbReference>